<evidence type="ECO:0000313" key="15">
    <source>
        <dbReference type="Proteomes" id="UP000005953"/>
    </source>
</evidence>
<sequence>MKLLFIASEVDGLVKTGGLADVAYALPKALQEMGHDVRIVMPAYRQIQDLWQEWPAQSLDCKLSFFNTVTVHCRRGSHESLPVIAVEHPASFDRPGIYDDGNFAYPDNALRFGILSKAALDWCQQEGWVPDIVHGNDWQSALTGFYLAEHFGQDPFFEKTRSVLSIHNGAYQMHCDAGWLAQLGIDQRFYRPADFEDSGHLNLLKGSLGFADGVTTVSPGYASELITPMGGHGLDHKYRALPEPLVGILNGCDYDQWNPETDPWIAAKYATIEEDGKAKCKQSLQKELNLEPNPDTPLLGSICRLVDQKGIHLMIPVILKLMQSHDCQFVMLGSGDENLANQLTYIQRQYPHRFHFFNGYDIGLSHRIEAGLDAFLMPSVFEPCGLNQIYSLRYGTLPLVREVGGLQDTVVRLSQSQRNLKTATGFMFQELTEEALLAETERLLDVYKNKPSQWRSMQHNAMQQRFSWKKSATAYERFYRRLLKSAPNQHPLLTRMATEAEATG</sequence>
<evidence type="ECO:0000256" key="5">
    <source>
        <dbReference type="ARBA" id="ARBA00012588"/>
    </source>
</evidence>
<dbReference type="PANTHER" id="PTHR45825:SF11">
    <property type="entry name" value="ALPHA AMYLASE DOMAIN-CONTAINING PROTEIN"/>
    <property type="match status" value="1"/>
</dbReference>
<dbReference type="Gene3D" id="3.40.50.2000">
    <property type="entry name" value="Glycogen Phosphorylase B"/>
    <property type="match status" value="2"/>
</dbReference>
<feature type="domain" description="Glycosyl transferase family 1" evidence="12">
    <location>
        <begin position="292"/>
        <end position="447"/>
    </location>
</feature>
<accession>A4BH52</accession>
<dbReference type="HAMAP" id="MF_00484">
    <property type="entry name" value="Glycogen_synth"/>
    <property type="match status" value="1"/>
</dbReference>
<dbReference type="CDD" id="cd03791">
    <property type="entry name" value="GT5_Glycogen_synthase_DULL1-like"/>
    <property type="match status" value="1"/>
</dbReference>
<evidence type="ECO:0000313" key="14">
    <source>
        <dbReference type="EMBL" id="EAR08551.1"/>
    </source>
</evidence>
<comment type="function">
    <text evidence="2 11">Synthesizes alpha-1,4-glucan chains using ADP-glucose.</text>
</comment>
<feature type="binding site" evidence="11">
    <location>
        <position position="15"/>
    </location>
    <ligand>
        <name>ADP-alpha-D-glucose</name>
        <dbReference type="ChEBI" id="CHEBI:57498"/>
    </ligand>
</feature>
<dbReference type="OrthoDB" id="9808590at2"/>
<dbReference type="AlphaFoldDB" id="A4BH52"/>
<dbReference type="UniPathway" id="UPA00164"/>
<dbReference type="Pfam" id="PF08323">
    <property type="entry name" value="Glyco_transf_5"/>
    <property type="match status" value="1"/>
</dbReference>
<evidence type="ECO:0000256" key="1">
    <source>
        <dbReference type="ARBA" id="ARBA00001478"/>
    </source>
</evidence>
<dbReference type="GO" id="GO:0004373">
    <property type="term" value="F:alpha-1,4-glucan glucosyltransferase (UDP-glucose donor) activity"/>
    <property type="evidence" value="ECO:0007669"/>
    <property type="project" value="InterPro"/>
</dbReference>
<evidence type="ECO:0000256" key="10">
    <source>
        <dbReference type="ARBA" id="ARBA00031722"/>
    </source>
</evidence>
<organism evidence="14 15">
    <name type="scientific">Reinekea blandensis MED297</name>
    <dbReference type="NCBI Taxonomy" id="314283"/>
    <lineage>
        <taxon>Bacteria</taxon>
        <taxon>Pseudomonadati</taxon>
        <taxon>Pseudomonadota</taxon>
        <taxon>Gammaproteobacteria</taxon>
        <taxon>Oceanospirillales</taxon>
        <taxon>Saccharospirillaceae</taxon>
        <taxon>Reinekea</taxon>
    </lineage>
</organism>
<evidence type="ECO:0000256" key="7">
    <source>
        <dbReference type="ARBA" id="ARBA00022676"/>
    </source>
</evidence>
<protein>
    <recommendedName>
        <fullName evidence="6 11">Glycogen synthase</fullName>
        <ecNumber evidence="5 11">2.4.1.21</ecNumber>
    </recommendedName>
    <alternativeName>
        <fullName evidence="10 11">Starch [bacterial glycogen] synthase</fullName>
    </alternativeName>
</protein>
<keyword evidence="9 11" id="KW-0320">Glycogen biosynthesis</keyword>
<dbReference type="Proteomes" id="UP000005953">
    <property type="component" value="Unassembled WGS sequence"/>
</dbReference>
<dbReference type="RefSeq" id="WP_008043083.1">
    <property type="nucleotide sequence ID" value="NZ_CH724150.1"/>
</dbReference>
<evidence type="ECO:0000256" key="4">
    <source>
        <dbReference type="ARBA" id="ARBA00010281"/>
    </source>
</evidence>
<dbReference type="PANTHER" id="PTHR45825">
    <property type="entry name" value="GRANULE-BOUND STARCH SYNTHASE 1, CHLOROPLASTIC/AMYLOPLASTIC"/>
    <property type="match status" value="1"/>
</dbReference>
<keyword evidence="15" id="KW-1185">Reference proteome</keyword>
<dbReference type="GO" id="GO:0005978">
    <property type="term" value="P:glycogen biosynthetic process"/>
    <property type="evidence" value="ECO:0007669"/>
    <property type="project" value="UniProtKB-UniRule"/>
</dbReference>
<dbReference type="InterPro" id="IPR013534">
    <property type="entry name" value="Starch_synth_cat_dom"/>
</dbReference>
<reference evidence="14 15" key="1">
    <citation type="submission" date="2006-02" db="EMBL/GenBank/DDBJ databases">
        <authorList>
            <person name="Pinhassi J."/>
            <person name="Pedros-Alio C."/>
            <person name="Ferriera S."/>
            <person name="Johnson J."/>
            <person name="Kravitz S."/>
            <person name="Halpern A."/>
            <person name="Remington K."/>
            <person name="Beeson K."/>
            <person name="Tran B."/>
            <person name="Rogers Y.-H."/>
            <person name="Friedman R."/>
            <person name="Venter J.C."/>
        </authorList>
    </citation>
    <scope>NUCLEOTIDE SEQUENCE [LARGE SCALE GENOMIC DNA]</scope>
    <source>
        <strain evidence="14 15">MED297</strain>
    </source>
</reference>
<gene>
    <name evidence="11" type="primary">glgA</name>
    <name evidence="14" type="ORF">MED297_15055</name>
</gene>
<comment type="similarity">
    <text evidence="4 11">Belongs to the glycosyltransferase 1 family. Bacterial/plant glycogen synthase subfamily.</text>
</comment>
<proteinExistence type="inferred from homology"/>
<dbReference type="GO" id="GO:0005829">
    <property type="term" value="C:cytosol"/>
    <property type="evidence" value="ECO:0007669"/>
    <property type="project" value="TreeGrafter"/>
</dbReference>
<dbReference type="SUPFAM" id="SSF53756">
    <property type="entry name" value="UDP-Glycosyltransferase/glycogen phosphorylase"/>
    <property type="match status" value="1"/>
</dbReference>
<evidence type="ECO:0000259" key="13">
    <source>
        <dbReference type="Pfam" id="PF08323"/>
    </source>
</evidence>
<feature type="domain" description="Starch synthase catalytic" evidence="13">
    <location>
        <begin position="2"/>
        <end position="237"/>
    </location>
</feature>
<evidence type="ECO:0000256" key="11">
    <source>
        <dbReference type="HAMAP-Rule" id="MF_00484"/>
    </source>
</evidence>
<dbReference type="EC" id="2.4.1.21" evidence="5 11"/>
<keyword evidence="7 11" id="KW-0328">Glycosyltransferase</keyword>
<name>A4BH52_9GAMM</name>
<dbReference type="GO" id="GO:0009011">
    <property type="term" value="F:alpha-1,4-glucan glucosyltransferase (ADP-glucose donor) activity"/>
    <property type="evidence" value="ECO:0007669"/>
    <property type="project" value="UniProtKB-UniRule"/>
</dbReference>
<dbReference type="EMBL" id="AAOE01000019">
    <property type="protein sequence ID" value="EAR08551.1"/>
    <property type="molecule type" value="Genomic_DNA"/>
</dbReference>
<evidence type="ECO:0000256" key="6">
    <source>
        <dbReference type="ARBA" id="ARBA00019935"/>
    </source>
</evidence>
<comment type="caution">
    <text evidence="14">The sequence shown here is derived from an EMBL/GenBank/DDBJ whole genome shotgun (WGS) entry which is preliminary data.</text>
</comment>
<keyword evidence="8 11" id="KW-0808">Transferase</keyword>
<dbReference type="Pfam" id="PF00534">
    <property type="entry name" value="Glycos_transf_1"/>
    <property type="match status" value="1"/>
</dbReference>
<evidence type="ECO:0000259" key="12">
    <source>
        <dbReference type="Pfam" id="PF00534"/>
    </source>
</evidence>
<evidence type="ECO:0000256" key="3">
    <source>
        <dbReference type="ARBA" id="ARBA00004964"/>
    </source>
</evidence>
<dbReference type="HOGENOM" id="CLU_009583_18_4_6"/>
<dbReference type="InterPro" id="IPR011835">
    <property type="entry name" value="GS/SS"/>
</dbReference>
<comment type="catalytic activity">
    <reaction evidence="1 11">
        <text>[(1-&gt;4)-alpha-D-glucosyl](n) + ADP-alpha-D-glucose = [(1-&gt;4)-alpha-D-glucosyl](n+1) + ADP + H(+)</text>
        <dbReference type="Rhea" id="RHEA:18189"/>
        <dbReference type="Rhea" id="RHEA-COMP:9584"/>
        <dbReference type="Rhea" id="RHEA-COMP:9587"/>
        <dbReference type="ChEBI" id="CHEBI:15378"/>
        <dbReference type="ChEBI" id="CHEBI:15444"/>
        <dbReference type="ChEBI" id="CHEBI:57498"/>
        <dbReference type="ChEBI" id="CHEBI:456216"/>
        <dbReference type="EC" id="2.4.1.21"/>
    </reaction>
</comment>
<dbReference type="InterPro" id="IPR001296">
    <property type="entry name" value="Glyco_trans_1"/>
</dbReference>
<evidence type="ECO:0000256" key="8">
    <source>
        <dbReference type="ARBA" id="ARBA00022679"/>
    </source>
</evidence>
<evidence type="ECO:0000256" key="9">
    <source>
        <dbReference type="ARBA" id="ARBA00023056"/>
    </source>
</evidence>
<dbReference type="STRING" id="314283.MED297_15055"/>
<comment type="pathway">
    <text evidence="3 11">Glycan biosynthesis; glycogen biosynthesis.</text>
</comment>
<evidence type="ECO:0000256" key="2">
    <source>
        <dbReference type="ARBA" id="ARBA00002764"/>
    </source>
</evidence>
<dbReference type="NCBIfam" id="TIGR02095">
    <property type="entry name" value="glgA"/>
    <property type="match status" value="1"/>
</dbReference>